<dbReference type="AlphaFoldDB" id="A0A6L5X896"/>
<dbReference type="PANTHER" id="PTHR38446">
    <property type="entry name" value="BLL0914 PROTEIN"/>
    <property type="match status" value="1"/>
</dbReference>
<gene>
    <name evidence="2" type="ORF">FYJ29_01845</name>
</gene>
<evidence type="ECO:0000313" key="3">
    <source>
        <dbReference type="Proteomes" id="UP000483362"/>
    </source>
</evidence>
<dbReference type="EMBL" id="VULT01000002">
    <property type="protein sequence ID" value="MSS16520.1"/>
    <property type="molecule type" value="Genomic_DNA"/>
</dbReference>
<protein>
    <submittedName>
        <fullName evidence="2">DUF1304 family protein</fullName>
    </submittedName>
</protein>
<keyword evidence="1" id="KW-1133">Transmembrane helix</keyword>
<keyword evidence="3" id="KW-1185">Reference proteome</keyword>
<dbReference type="Pfam" id="PF06993">
    <property type="entry name" value="DUF1304"/>
    <property type="match status" value="1"/>
</dbReference>
<feature type="transmembrane region" description="Helical" evidence="1">
    <location>
        <begin position="76"/>
        <end position="94"/>
    </location>
</feature>
<organism evidence="2 3">
    <name type="scientific">Sodaliphilus pleomorphus</name>
    <dbReference type="NCBI Taxonomy" id="2606626"/>
    <lineage>
        <taxon>Bacteria</taxon>
        <taxon>Pseudomonadati</taxon>
        <taxon>Bacteroidota</taxon>
        <taxon>Bacteroidia</taxon>
        <taxon>Bacteroidales</taxon>
        <taxon>Muribaculaceae</taxon>
        <taxon>Sodaliphilus</taxon>
    </lineage>
</organism>
<feature type="transmembrane region" description="Helical" evidence="1">
    <location>
        <begin position="6"/>
        <end position="27"/>
    </location>
</feature>
<accession>A0A6L5X896</accession>
<dbReference type="PANTHER" id="PTHR38446:SF1">
    <property type="entry name" value="BLL0914 PROTEIN"/>
    <property type="match status" value="1"/>
</dbReference>
<keyword evidence="1" id="KW-0472">Membrane</keyword>
<dbReference type="InterPro" id="IPR009732">
    <property type="entry name" value="DUF1304"/>
</dbReference>
<evidence type="ECO:0000313" key="2">
    <source>
        <dbReference type="EMBL" id="MSS16520.1"/>
    </source>
</evidence>
<proteinExistence type="predicted"/>
<feature type="transmembrane region" description="Helical" evidence="1">
    <location>
        <begin position="48"/>
        <end position="70"/>
    </location>
</feature>
<sequence>MNTITVALAALVVVEHIYIMILETVATRSKTTARVFSMSLDVLSQKHVATLLKNQGVYNGVLAVLLAVALWQADVVWTRLLLAAVVLVAAYGSLTSNRWIVLKQGGLAIAALIASFMP</sequence>
<comment type="caution">
    <text evidence="2">The sequence shown here is derived from an EMBL/GenBank/DDBJ whole genome shotgun (WGS) entry which is preliminary data.</text>
</comment>
<dbReference type="Proteomes" id="UP000483362">
    <property type="component" value="Unassembled WGS sequence"/>
</dbReference>
<evidence type="ECO:0000256" key="1">
    <source>
        <dbReference type="SAM" id="Phobius"/>
    </source>
</evidence>
<dbReference type="RefSeq" id="WP_154326912.1">
    <property type="nucleotide sequence ID" value="NZ_CP045696.1"/>
</dbReference>
<reference evidence="2 3" key="1">
    <citation type="submission" date="2019-08" db="EMBL/GenBank/DDBJ databases">
        <title>In-depth cultivation of the pig gut microbiome towards novel bacterial diversity and tailored functional studies.</title>
        <authorList>
            <person name="Wylensek D."/>
            <person name="Hitch T.C.A."/>
            <person name="Clavel T."/>
        </authorList>
    </citation>
    <scope>NUCLEOTIDE SEQUENCE [LARGE SCALE GENOMIC DNA]</scope>
    <source>
        <strain evidence="2 3">Oil-RF-744-WCA-WT-10</strain>
    </source>
</reference>
<name>A0A6L5X896_9BACT</name>
<keyword evidence="1" id="KW-0812">Transmembrane</keyword>